<comment type="function">
    <text evidence="9">Catalyzes a mechanistically unusual reaction, the ATP-dependent insertion of CO2 between the N7 and N8 nitrogen atoms of 7,8-diaminopelargonic acid (DAPA, also called 7,8-diammoniononanoate) to form a ureido ring.</text>
</comment>
<evidence type="ECO:0000256" key="6">
    <source>
        <dbReference type="ARBA" id="ARBA00022840"/>
    </source>
</evidence>
<keyword evidence="2 9" id="KW-0436">Ligase</keyword>
<dbReference type="PANTHER" id="PTHR43210:SF2">
    <property type="entry name" value="ATP-DEPENDENT DETHIOBIOTIN SYNTHETASE BIOD 2"/>
    <property type="match status" value="1"/>
</dbReference>
<comment type="cofactor">
    <cofactor evidence="9">
        <name>Mg(2+)</name>
        <dbReference type="ChEBI" id="CHEBI:18420"/>
    </cofactor>
</comment>
<comment type="catalytic activity">
    <reaction evidence="8">
        <text>(7R,8S)-8-amino-7-(carboxyamino)nonanoate + ATP = (4R,5S)-dethiobiotin + ADP + phosphate + H(+)</text>
        <dbReference type="Rhea" id="RHEA:63684"/>
        <dbReference type="ChEBI" id="CHEBI:15378"/>
        <dbReference type="ChEBI" id="CHEBI:30616"/>
        <dbReference type="ChEBI" id="CHEBI:43474"/>
        <dbReference type="ChEBI" id="CHEBI:149470"/>
        <dbReference type="ChEBI" id="CHEBI:149473"/>
        <dbReference type="ChEBI" id="CHEBI:456216"/>
    </reaction>
</comment>
<dbReference type="GO" id="GO:0004141">
    <property type="term" value="F:dethiobiotin synthase activity"/>
    <property type="evidence" value="ECO:0007669"/>
    <property type="project" value="UniProtKB-EC"/>
</dbReference>
<name>A0ABU3Z6F9_9FIRM</name>
<evidence type="ECO:0000313" key="10">
    <source>
        <dbReference type="EMBL" id="MDV5087495.1"/>
    </source>
</evidence>
<dbReference type="InterPro" id="IPR027417">
    <property type="entry name" value="P-loop_NTPase"/>
</dbReference>
<feature type="active site" evidence="9">
    <location>
        <position position="48"/>
    </location>
</feature>
<protein>
    <recommendedName>
        <fullName evidence="9">ATP-dependent dethiobiotin synthetase BioD</fullName>
        <ecNumber evidence="9">6.3.3.3</ecNumber>
    </recommendedName>
    <alternativeName>
        <fullName evidence="9">DTB synthetase</fullName>
        <shortName evidence="9">DTBS</shortName>
    </alternativeName>
    <alternativeName>
        <fullName evidence="9">Dethiobiotin synthase</fullName>
    </alternativeName>
</protein>
<feature type="binding site" evidence="9">
    <location>
        <position position="94"/>
    </location>
    <ligand>
        <name>ATP</name>
        <dbReference type="ChEBI" id="CHEBI:30616"/>
    </ligand>
</feature>
<dbReference type="EMBL" id="JAWJZB010000001">
    <property type="protein sequence ID" value="MDV5087495.1"/>
    <property type="molecule type" value="Genomic_DNA"/>
</dbReference>
<gene>
    <name evidence="9 10" type="primary">bioD</name>
    <name evidence="10" type="ORF">RVY80_01325</name>
</gene>
<dbReference type="CDD" id="cd03109">
    <property type="entry name" value="DTBS"/>
    <property type="match status" value="1"/>
</dbReference>
<keyword evidence="5 9" id="KW-0093">Biotin biosynthesis</keyword>
<comment type="catalytic activity">
    <reaction evidence="9">
        <text>(7R,8S)-7,8-diammoniononanoate + CO2 + ATP = (4R,5S)-dethiobiotin + ADP + phosphate + 3 H(+)</text>
        <dbReference type="Rhea" id="RHEA:15805"/>
        <dbReference type="ChEBI" id="CHEBI:15378"/>
        <dbReference type="ChEBI" id="CHEBI:16526"/>
        <dbReference type="ChEBI" id="CHEBI:30616"/>
        <dbReference type="ChEBI" id="CHEBI:43474"/>
        <dbReference type="ChEBI" id="CHEBI:149469"/>
        <dbReference type="ChEBI" id="CHEBI:149473"/>
        <dbReference type="ChEBI" id="CHEBI:456216"/>
        <dbReference type="EC" id="6.3.3.3"/>
    </reaction>
</comment>
<evidence type="ECO:0000256" key="1">
    <source>
        <dbReference type="ARBA" id="ARBA00022490"/>
    </source>
</evidence>
<dbReference type="Gene3D" id="3.40.50.300">
    <property type="entry name" value="P-loop containing nucleotide triphosphate hydrolases"/>
    <property type="match status" value="1"/>
</dbReference>
<feature type="binding site" evidence="9">
    <location>
        <begin position="216"/>
        <end position="217"/>
    </location>
    <ligand>
        <name>ATP</name>
        <dbReference type="ChEBI" id="CHEBI:30616"/>
    </ligand>
</feature>
<keyword evidence="11" id="KW-1185">Reference proteome</keyword>
<comment type="subcellular location">
    <subcellularLocation>
        <location evidence="9">Cytoplasm</location>
    </subcellularLocation>
</comment>
<keyword evidence="4 9" id="KW-0547">Nucleotide-binding</keyword>
<accession>A0ABU3Z6F9</accession>
<dbReference type="SUPFAM" id="SSF52540">
    <property type="entry name" value="P-loop containing nucleoside triphosphate hydrolases"/>
    <property type="match status" value="1"/>
</dbReference>
<sequence length="277" mass="30371">MDSHKTLPVLSQKGVFVIGTDTDVGKTFVTSLLGVLAKDDGYSVGMVKPVASGAIPMAQSSQFDEDNIIPRDEAIMDDTETFGIIHASQLESTDATMLMQAIGAGEDRRSEVNPYALPGEYSPKLAARLAGVKIPYDELVEHIHHVVNKYDITFVEGAGGVTTPLTEDRTFTDLAKDSQLPALLVADGRLGSINRVILTKEYAEHHGIHVKGIIVNNTAQVEPFLLHTNIEDMERYTHIPVLGVIPPFDGIDAWNTKVEWAREFIDSKHVWQVLGNE</sequence>
<comment type="pathway">
    <text evidence="9">Cofactor biosynthesis; biotin biosynthesis; biotin from 7,8-diaminononanoate: step 1/2.</text>
</comment>
<evidence type="ECO:0000256" key="9">
    <source>
        <dbReference type="HAMAP-Rule" id="MF_00336"/>
    </source>
</evidence>
<dbReference type="InterPro" id="IPR004472">
    <property type="entry name" value="DTB_synth_BioD"/>
</dbReference>
<feature type="binding site" evidence="9">
    <location>
        <begin position="156"/>
        <end position="159"/>
    </location>
    <ligand>
        <name>ATP</name>
        <dbReference type="ChEBI" id="CHEBI:30616"/>
    </ligand>
</feature>
<organism evidence="10 11">
    <name type="scientific">Veillonella absiana</name>
    <dbReference type="NCBI Taxonomy" id="3079305"/>
    <lineage>
        <taxon>Bacteria</taxon>
        <taxon>Bacillati</taxon>
        <taxon>Bacillota</taxon>
        <taxon>Negativicutes</taxon>
        <taxon>Veillonellales</taxon>
        <taxon>Veillonellaceae</taxon>
        <taxon>Veillonella</taxon>
    </lineage>
</organism>
<comment type="caution">
    <text evidence="10">The sequence shown here is derived from an EMBL/GenBank/DDBJ whole genome shotgun (WGS) entry which is preliminary data.</text>
</comment>
<dbReference type="Pfam" id="PF13500">
    <property type="entry name" value="AAA_26"/>
    <property type="match status" value="1"/>
</dbReference>
<evidence type="ECO:0000256" key="8">
    <source>
        <dbReference type="ARBA" id="ARBA00047386"/>
    </source>
</evidence>
<evidence type="ECO:0000256" key="2">
    <source>
        <dbReference type="ARBA" id="ARBA00022598"/>
    </source>
</evidence>
<evidence type="ECO:0000256" key="7">
    <source>
        <dbReference type="ARBA" id="ARBA00022842"/>
    </source>
</evidence>
<evidence type="ECO:0000256" key="3">
    <source>
        <dbReference type="ARBA" id="ARBA00022723"/>
    </source>
</evidence>
<dbReference type="RefSeq" id="WP_317329383.1">
    <property type="nucleotide sequence ID" value="NZ_JAWJZA010000017.1"/>
</dbReference>
<feature type="binding site" evidence="9">
    <location>
        <position position="27"/>
    </location>
    <ligand>
        <name>Mg(2+)</name>
        <dbReference type="ChEBI" id="CHEBI:18420"/>
    </ligand>
</feature>
<feature type="binding site" evidence="9">
    <location>
        <position position="52"/>
    </location>
    <ligand>
        <name>substrate</name>
    </ligand>
</feature>
<dbReference type="Proteomes" id="UP001272515">
    <property type="component" value="Unassembled WGS sequence"/>
</dbReference>
<comment type="caution">
    <text evidence="9">Lacks conserved residue(s) required for the propagation of feature annotation.</text>
</comment>
<evidence type="ECO:0000256" key="4">
    <source>
        <dbReference type="ARBA" id="ARBA00022741"/>
    </source>
</evidence>
<reference evidence="10 11" key="1">
    <citation type="submission" date="2023-10" db="EMBL/GenBank/DDBJ databases">
        <title>Veillonella sp. nov., isolated from a pig farm feces dump.</title>
        <authorList>
            <person name="Chang Y.-H."/>
        </authorList>
    </citation>
    <scope>NUCLEOTIDE SEQUENCE [LARGE SCALE GENOMIC DNA]</scope>
    <source>
        <strain evidence="10 11">YH-vei2233</strain>
    </source>
</reference>
<evidence type="ECO:0000313" key="11">
    <source>
        <dbReference type="Proteomes" id="UP001272515"/>
    </source>
</evidence>
<keyword evidence="1 9" id="KW-0963">Cytoplasm</keyword>
<feature type="binding site" evidence="9">
    <location>
        <position position="156"/>
    </location>
    <ligand>
        <name>Mg(2+)</name>
        <dbReference type="ChEBI" id="CHEBI:18420"/>
    </ligand>
</feature>
<keyword evidence="3 9" id="KW-0479">Metal-binding</keyword>
<evidence type="ECO:0000256" key="5">
    <source>
        <dbReference type="ARBA" id="ARBA00022756"/>
    </source>
</evidence>
<proteinExistence type="inferred from homology"/>
<comment type="subunit">
    <text evidence="9">Homodimer.</text>
</comment>
<feature type="binding site" evidence="9">
    <location>
        <position position="94"/>
    </location>
    <ligand>
        <name>Mg(2+)</name>
        <dbReference type="ChEBI" id="CHEBI:18420"/>
    </ligand>
</feature>
<keyword evidence="7 9" id="KW-0460">Magnesium</keyword>
<dbReference type="NCBIfam" id="TIGR00347">
    <property type="entry name" value="bioD"/>
    <property type="match status" value="1"/>
</dbReference>
<dbReference type="PANTHER" id="PTHR43210">
    <property type="entry name" value="DETHIOBIOTIN SYNTHETASE"/>
    <property type="match status" value="1"/>
</dbReference>
<dbReference type="HAMAP" id="MF_00336">
    <property type="entry name" value="BioD"/>
    <property type="match status" value="1"/>
</dbReference>
<dbReference type="EC" id="6.3.3.3" evidence="9"/>
<keyword evidence="6 9" id="KW-0067">ATP-binding</keyword>
<comment type="similarity">
    <text evidence="9">Belongs to the dethiobiotin synthetase family.</text>
</comment>
<feature type="binding site" evidence="9">
    <location>
        <begin position="23"/>
        <end position="28"/>
    </location>
    <ligand>
        <name>ATP</name>
        <dbReference type="ChEBI" id="CHEBI:30616"/>
    </ligand>
</feature>